<dbReference type="RefSeq" id="WP_188773299.1">
    <property type="nucleotide sequence ID" value="NZ_BMHK01000072.1"/>
</dbReference>
<protein>
    <submittedName>
        <fullName evidence="1">Uncharacterized protein</fullName>
    </submittedName>
</protein>
<reference evidence="1" key="1">
    <citation type="journal article" date="2014" name="Int. J. Syst. Evol. Microbiol.">
        <title>Complete genome sequence of Corynebacterium casei LMG S-19264T (=DSM 44701T), isolated from a smear-ripened cheese.</title>
        <authorList>
            <consortium name="US DOE Joint Genome Institute (JGI-PGF)"/>
            <person name="Walter F."/>
            <person name="Albersmeier A."/>
            <person name="Kalinowski J."/>
            <person name="Ruckert C."/>
        </authorList>
    </citation>
    <scope>NUCLEOTIDE SEQUENCE</scope>
    <source>
        <strain evidence="1">CGMCC 1.15095</strain>
    </source>
</reference>
<keyword evidence="2" id="KW-1185">Reference proteome</keyword>
<dbReference type="AlphaFoldDB" id="A0A916TW47"/>
<proteinExistence type="predicted"/>
<comment type="caution">
    <text evidence="1">The sequence shown here is derived from an EMBL/GenBank/DDBJ whole genome shotgun (WGS) entry which is preliminary data.</text>
</comment>
<sequence>MPIKDAGLLRLQAAPDVTQTILFRQGERIASVVLSDPSLFFVNVAGTGDSLALRAASPSALGVMSVRTNLRSYEFELMAGPARTAPAVVRLTRPQEYPPAADADRYRRDLIVQLKRKNGKRLIQRIWRPD</sequence>
<reference evidence="1" key="2">
    <citation type="submission" date="2020-09" db="EMBL/GenBank/DDBJ databases">
        <authorList>
            <person name="Sun Q."/>
            <person name="Zhou Y."/>
        </authorList>
    </citation>
    <scope>NUCLEOTIDE SEQUENCE</scope>
    <source>
        <strain evidence="1">CGMCC 1.15095</strain>
    </source>
</reference>
<dbReference type="Proteomes" id="UP000608154">
    <property type="component" value="Unassembled WGS sequence"/>
</dbReference>
<name>A0A916TW47_9SPHN</name>
<evidence type="ECO:0000313" key="2">
    <source>
        <dbReference type="Proteomes" id="UP000608154"/>
    </source>
</evidence>
<accession>A0A916TW47</accession>
<gene>
    <name evidence="1" type="ORF">GCM10011494_39780</name>
</gene>
<organism evidence="1 2">
    <name type="scientific">Novosphingobium endophyticum</name>
    <dbReference type="NCBI Taxonomy" id="1955250"/>
    <lineage>
        <taxon>Bacteria</taxon>
        <taxon>Pseudomonadati</taxon>
        <taxon>Pseudomonadota</taxon>
        <taxon>Alphaproteobacteria</taxon>
        <taxon>Sphingomonadales</taxon>
        <taxon>Sphingomonadaceae</taxon>
        <taxon>Novosphingobium</taxon>
    </lineage>
</organism>
<dbReference type="InterPro" id="IPR010258">
    <property type="entry name" value="Conjugal_tfr_TrbG/VirB9/CagX"/>
</dbReference>
<dbReference type="Pfam" id="PF03524">
    <property type="entry name" value="CagX"/>
    <property type="match status" value="1"/>
</dbReference>
<dbReference type="EMBL" id="BMHK01000072">
    <property type="protein sequence ID" value="GGC16954.1"/>
    <property type="molecule type" value="Genomic_DNA"/>
</dbReference>
<evidence type="ECO:0000313" key="1">
    <source>
        <dbReference type="EMBL" id="GGC16954.1"/>
    </source>
</evidence>